<protein>
    <submittedName>
        <fullName evidence="1">Uncharacterized protein</fullName>
    </submittedName>
</protein>
<dbReference type="AlphaFoldDB" id="A0A4P6K1G7"/>
<proteinExistence type="predicted"/>
<evidence type="ECO:0000313" key="1">
    <source>
        <dbReference type="EMBL" id="QBD81924.1"/>
    </source>
</evidence>
<sequence length="104" mass="11678">MTIAQTFFAGYSPLAQTRLNVEGIAQLGVRAIFRASPRATTRDILGQLERRDRIVLMLLDGKRTIQDVARLVHRNELEIARTLVHLLECGYVEFLGSEGQVPQS</sequence>
<dbReference type="EMBL" id="CP035758">
    <property type="protein sequence ID" value="QBD81924.1"/>
    <property type="molecule type" value="Genomic_DNA"/>
</dbReference>
<dbReference type="Proteomes" id="UP000290365">
    <property type="component" value="Chromosome"/>
</dbReference>
<evidence type="ECO:0000313" key="2">
    <source>
        <dbReference type="Proteomes" id="UP000290365"/>
    </source>
</evidence>
<dbReference type="KEGG" id="kbs:EPA93_40490"/>
<reference evidence="1 2" key="1">
    <citation type="submission" date="2019-01" db="EMBL/GenBank/DDBJ databases">
        <title>Ktedonosporobacter rubrisoli SCAWS-G2.</title>
        <authorList>
            <person name="Huang Y."/>
            <person name="Yan B."/>
        </authorList>
    </citation>
    <scope>NUCLEOTIDE SEQUENCE [LARGE SCALE GENOMIC DNA]</scope>
    <source>
        <strain evidence="1 2">SCAWS-G2</strain>
    </source>
</reference>
<dbReference type="RefSeq" id="WP_129892985.1">
    <property type="nucleotide sequence ID" value="NZ_CP035758.1"/>
</dbReference>
<name>A0A4P6K1G7_KTERU</name>
<accession>A0A4P6K1G7</accession>
<gene>
    <name evidence="1" type="ORF">EPA93_40490</name>
</gene>
<organism evidence="1 2">
    <name type="scientific">Ktedonosporobacter rubrisoli</name>
    <dbReference type="NCBI Taxonomy" id="2509675"/>
    <lineage>
        <taxon>Bacteria</taxon>
        <taxon>Bacillati</taxon>
        <taxon>Chloroflexota</taxon>
        <taxon>Ktedonobacteria</taxon>
        <taxon>Ktedonobacterales</taxon>
        <taxon>Ktedonosporobacteraceae</taxon>
        <taxon>Ktedonosporobacter</taxon>
    </lineage>
</organism>
<keyword evidence="2" id="KW-1185">Reference proteome</keyword>